<dbReference type="GeneTree" id="ENSGT00730000110943"/>
<dbReference type="Proteomes" id="UP000007267">
    <property type="component" value="Unassembled WGS sequence"/>
</dbReference>
<reference evidence="4" key="2">
    <citation type="journal article" date="2013" name="Nat. Genet.">
        <title>The draft genomes of soft-shell turtle and green sea turtle yield insights into the development and evolution of the turtle-specific body plan.</title>
        <authorList>
            <person name="Wang Z."/>
            <person name="Pascual-Anaya J."/>
            <person name="Zadissa A."/>
            <person name="Li W."/>
            <person name="Niimura Y."/>
            <person name="Huang Z."/>
            <person name="Li C."/>
            <person name="White S."/>
            <person name="Xiong Z."/>
            <person name="Fang D."/>
            <person name="Wang B."/>
            <person name="Ming Y."/>
            <person name="Chen Y."/>
            <person name="Zheng Y."/>
            <person name="Kuraku S."/>
            <person name="Pignatelli M."/>
            <person name="Herrero J."/>
            <person name="Beal K."/>
            <person name="Nozawa M."/>
            <person name="Li Q."/>
            <person name="Wang J."/>
            <person name="Zhang H."/>
            <person name="Yu L."/>
            <person name="Shigenobu S."/>
            <person name="Wang J."/>
            <person name="Liu J."/>
            <person name="Flicek P."/>
            <person name="Searle S."/>
            <person name="Wang J."/>
            <person name="Kuratani S."/>
            <person name="Yin Y."/>
            <person name="Aken B."/>
            <person name="Zhang G."/>
            <person name="Irie N."/>
        </authorList>
    </citation>
    <scope>NUCLEOTIDE SEQUENCE [LARGE SCALE GENOMIC DNA]</scope>
    <source>
        <strain evidence="4">Daiwa-1</strain>
    </source>
</reference>
<dbReference type="InterPro" id="IPR051495">
    <property type="entry name" value="Epithelial_Barrier/Signaling"/>
</dbReference>
<dbReference type="AlphaFoldDB" id="K7F2M3"/>
<dbReference type="Ensembl" id="ENSPSIT00000002290.1">
    <property type="protein sequence ID" value="ENSPSIP00000002283.1"/>
    <property type="gene ID" value="ENSPSIG00000002268.1"/>
</dbReference>
<dbReference type="HOGENOM" id="CLU_1953799_0_0_1"/>
<dbReference type="GO" id="GO:0007160">
    <property type="term" value="P:cell-matrix adhesion"/>
    <property type="evidence" value="ECO:0007669"/>
    <property type="project" value="InterPro"/>
</dbReference>
<evidence type="ECO:0000313" key="3">
    <source>
        <dbReference type="Ensembl" id="ENSPSIP00000002283.1"/>
    </source>
</evidence>
<dbReference type="EMBL" id="AGCU01014494">
    <property type="status" value="NOT_ANNOTATED_CDS"/>
    <property type="molecule type" value="Genomic_DNA"/>
</dbReference>
<sequence>MVAVFWDNADFSQGDGATFYQEFVTLDSAEHPVVRDVEAKIRRYLKTSYSAKWTLKITWEKAPAYPARQPVSRTNTYQAVLTTDGVKSYGLILYQDGGMQWDYTRLGATNVLMGYSSGDGFYRNDDLTR</sequence>
<dbReference type="EMBL" id="AGCU01014495">
    <property type="status" value="NOT_ANNOTATED_CDS"/>
    <property type="molecule type" value="Genomic_DNA"/>
</dbReference>
<evidence type="ECO:0000259" key="2">
    <source>
        <dbReference type="PROSITE" id="PS51220"/>
    </source>
</evidence>
<dbReference type="PROSITE" id="PS51220">
    <property type="entry name" value="NIDO"/>
    <property type="match status" value="1"/>
</dbReference>
<evidence type="ECO:0000256" key="1">
    <source>
        <dbReference type="ARBA" id="ARBA00023157"/>
    </source>
</evidence>
<reference evidence="4" key="1">
    <citation type="submission" date="2011-10" db="EMBL/GenBank/DDBJ databases">
        <authorList>
            <consortium name="Soft-shell Turtle Genome Consortium"/>
        </authorList>
    </citation>
    <scope>NUCLEOTIDE SEQUENCE [LARGE SCALE GENOMIC DNA]</scope>
    <source>
        <strain evidence="4">Daiwa-1</strain>
    </source>
</reference>
<keyword evidence="1" id="KW-1015">Disulfide bond</keyword>
<dbReference type="EMBL" id="AGCU01014493">
    <property type="status" value="NOT_ANNOTATED_CDS"/>
    <property type="molecule type" value="Genomic_DNA"/>
</dbReference>
<dbReference type="STRING" id="13735.ENSPSIP00000002283"/>
<dbReference type="PANTHER" id="PTHR13802">
    <property type="entry name" value="MUCIN 4-RELATED"/>
    <property type="match status" value="1"/>
</dbReference>
<proteinExistence type="predicted"/>
<dbReference type="eggNOG" id="ENOG502QUJ0">
    <property type="taxonomic scope" value="Eukaryota"/>
</dbReference>
<dbReference type="SMART" id="SM00539">
    <property type="entry name" value="NIDO"/>
    <property type="match status" value="1"/>
</dbReference>
<dbReference type="EMBL" id="AGCU01014492">
    <property type="status" value="NOT_ANNOTATED_CDS"/>
    <property type="molecule type" value="Genomic_DNA"/>
</dbReference>
<organism evidence="3 4">
    <name type="scientific">Pelodiscus sinensis</name>
    <name type="common">Chinese softshell turtle</name>
    <name type="synonym">Trionyx sinensis</name>
    <dbReference type="NCBI Taxonomy" id="13735"/>
    <lineage>
        <taxon>Eukaryota</taxon>
        <taxon>Metazoa</taxon>
        <taxon>Chordata</taxon>
        <taxon>Craniata</taxon>
        <taxon>Vertebrata</taxon>
        <taxon>Euteleostomi</taxon>
        <taxon>Archelosauria</taxon>
        <taxon>Testudinata</taxon>
        <taxon>Testudines</taxon>
        <taxon>Cryptodira</taxon>
        <taxon>Trionychia</taxon>
        <taxon>Trionychidae</taxon>
        <taxon>Pelodiscus</taxon>
    </lineage>
</organism>
<dbReference type="Pfam" id="PF06119">
    <property type="entry name" value="NIDO"/>
    <property type="match status" value="1"/>
</dbReference>
<dbReference type="PANTHER" id="PTHR13802:SF52">
    <property type="entry name" value="MUCIN-4"/>
    <property type="match status" value="1"/>
</dbReference>
<name>K7F2M3_PELSI</name>
<dbReference type="InterPro" id="IPR003886">
    <property type="entry name" value="NIDO_dom"/>
</dbReference>
<reference evidence="3" key="3">
    <citation type="submission" date="2025-08" db="UniProtKB">
        <authorList>
            <consortium name="Ensembl"/>
        </authorList>
    </citation>
    <scope>IDENTIFICATION</scope>
</reference>
<accession>K7F2M3</accession>
<feature type="domain" description="NIDO" evidence="2">
    <location>
        <begin position="4"/>
        <end position="129"/>
    </location>
</feature>
<protein>
    <submittedName>
        <fullName evidence="3">Mucin 4, cell surface associated</fullName>
    </submittedName>
</protein>
<evidence type="ECO:0000313" key="4">
    <source>
        <dbReference type="Proteomes" id="UP000007267"/>
    </source>
</evidence>
<dbReference type="GO" id="GO:0005176">
    <property type="term" value="F:ErbB-2 class receptor binding"/>
    <property type="evidence" value="ECO:0007669"/>
    <property type="project" value="TreeGrafter"/>
</dbReference>
<dbReference type="OMA" id="TSYSAKW"/>
<reference evidence="3" key="4">
    <citation type="submission" date="2025-09" db="UniProtKB">
        <authorList>
            <consortium name="Ensembl"/>
        </authorList>
    </citation>
    <scope>IDENTIFICATION</scope>
</reference>
<keyword evidence="4" id="KW-1185">Reference proteome</keyword>